<organism evidence="1 2">
    <name type="scientific">Streblomastix strix</name>
    <dbReference type="NCBI Taxonomy" id="222440"/>
    <lineage>
        <taxon>Eukaryota</taxon>
        <taxon>Metamonada</taxon>
        <taxon>Preaxostyla</taxon>
        <taxon>Oxymonadida</taxon>
        <taxon>Streblomastigidae</taxon>
        <taxon>Streblomastix</taxon>
    </lineage>
</organism>
<evidence type="ECO:0000313" key="2">
    <source>
        <dbReference type="Proteomes" id="UP000324800"/>
    </source>
</evidence>
<name>A0A5J4W7H3_9EUKA</name>
<dbReference type="AlphaFoldDB" id="A0A5J4W7H3"/>
<evidence type="ECO:0000313" key="1">
    <source>
        <dbReference type="EMBL" id="KAA6390616.1"/>
    </source>
</evidence>
<gene>
    <name evidence="1" type="ORF">EZS28_013852</name>
</gene>
<protein>
    <submittedName>
        <fullName evidence="1">Uncharacterized protein</fullName>
    </submittedName>
</protein>
<sequence>LPAPTAKHAAGSRSWEYGTEWEI</sequence>
<reference evidence="1 2" key="1">
    <citation type="submission" date="2019-03" db="EMBL/GenBank/DDBJ databases">
        <title>Single cell metagenomics reveals metabolic interactions within the superorganism composed of flagellate Streblomastix strix and complex community of Bacteroidetes bacteria on its surface.</title>
        <authorList>
            <person name="Treitli S.C."/>
            <person name="Kolisko M."/>
            <person name="Husnik F."/>
            <person name="Keeling P."/>
            <person name="Hampl V."/>
        </authorList>
    </citation>
    <scope>NUCLEOTIDE SEQUENCE [LARGE SCALE GENOMIC DNA]</scope>
    <source>
        <strain evidence="1">ST1C</strain>
    </source>
</reference>
<feature type="non-terminal residue" evidence="1">
    <location>
        <position position="1"/>
    </location>
</feature>
<dbReference type="EMBL" id="SNRW01003163">
    <property type="protein sequence ID" value="KAA6390616.1"/>
    <property type="molecule type" value="Genomic_DNA"/>
</dbReference>
<comment type="caution">
    <text evidence="1">The sequence shown here is derived from an EMBL/GenBank/DDBJ whole genome shotgun (WGS) entry which is preliminary data.</text>
</comment>
<dbReference type="Proteomes" id="UP000324800">
    <property type="component" value="Unassembled WGS sequence"/>
</dbReference>
<proteinExistence type="predicted"/>
<accession>A0A5J4W7H3</accession>